<evidence type="ECO:0000256" key="6">
    <source>
        <dbReference type="SAM" id="Phobius"/>
    </source>
</evidence>
<reference evidence="7 8" key="1">
    <citation type="submission" date="2022-04" db="EMBL/GenBank/DDBJ databases">
        <title>Diverse halophilic archaea isolated from saline environments.</title>
        <authorList>
            <person name="Cui H.-L."/>
        </authorList>
    </citation>
    <scope>NUCLEOTIDE SEQUENCE [LARGE SCALE GENOMIC DNA]</scope>
    <source>
        <strain evidence="7 8">XZYJT49</strain>
    </source>
</reference>
<feature type="transmembrane region" description="Helical" evidence="6">
    <location>
        <begin position="378"/>
        <end position="399"/>
    </location>
</feature>
<feature type="transmembrane region" description="Helical" evidence="6">
    <location>
        <begin position="405"/>
        <end position="423"/>
    </location>
</feature>
<evidence type="ECO:0000313" key="7">
    <source>
        <dbReference type="EMBL" id="UPV74374.1"/>
    </source>
</evidence>
<dbReference type="PANTHER" id="PTHR30250">
    <property type="entry name" value="PST FAMILY PREDICTED COLANIC ACID TRANSPORTER"/>
    <property type="match status" value="1"/>
</dbReference>
<dbReference type="Pfam" id="PF01943">
    <property type="entry name" value="Polysacc_synt"/>
    <property type="match status" value="1"/>
</dbReference>
<evidence type="ECO:0000313" key="8">
    <source>
        <dbReference type="Proteomes" id="UP000830729"/>
    </source>
</evidence>
<proteinExistence type="predicted"/>
<dbReference type="AlphaFoldDB" id="A0A8U0HUP2"/>
<name>A0A8U0HUP2_9EURY</name>
<keyword evidence="5 6" id="KW-0472">Membrane</keyword>
<dbReference type="KEGG" id="halx:M0R89_17800"/>
<dbReference type="CDD" id="cd13128">
    <property type="entry name" value="MATE_Wzx_like"/>
    <property type="match status" value="1"/>
</dbReference>
<feature type="transmembrane region" description="Helical" evidence="6">
    <location>
        <begin position="84"/>
        <end position="107"/>
    </location>
</feature>
<comment type="subcellular location">
    <subcellularLocation>
        <location evidence="1">Cell membrane</location>
        <topology evidence="1">Multi-pass membrane protein</topology>
    </subcellularLocation>
</comment>
<feature type="transmembrane region" description="Helical" evidence="6">
    <location>
        <begin position="154"/>
        <end position="175"/>
    </location>
</feature>
<feature type="transmembrane region" description="Helical" evidence="6">
    <location>
        <begin position="12"/>
        <end position="35"/>
    </location>
</feature>
<feature type="transmembrane region" description="Helical" evidence="6">
    <location>
        <begin position="41"/>
        <end position="63"/>
    </location>
</feature>
<evidence type="ECO:0000256" key="3">
    <source>
        <dbReference type="ARBA" id="ARBA00022692"/>
    </source>
</evidence>
<dbReference type="InterPro" id="IPR002797">
    <property type="entry name" value="Polysacc_synth"/>
</dbReference>
<feature type="transmembrane region" description="Helical" evidence="6">
    <location>
        <begin position="455"/>
        <end position="478"/>
    </location>
</feature>
<protein>
    <submittedName>
        <fullName evidence="7">Oligosaccharide flippase family protein</fullName>
    </submittedName>
</protein>
<organism evidence="7 8">
    <name type="scientific">Halorussus limi</name>
    <dbReference type="NCBI Taxonomy" id="2938695"/>
    <lineage>
        <taxon>Archaea</taxon>
        <taxon>Methanobacteriati</taxon>
        <taxon>Methanobacteriota</taxon>
        <taxon>Stenosarchaea group</taxon>
        <taxon>Halobacteria</taxon>
        <taxon>Halobacteriales</taxon>
        <taxon>Haladaptataceae</taxon>
        <taxon>Halorussus</taxon>
    </lineage>
</organism>
<feature type="transmembrane region" description="Helical" evidence="6">
    <location>
        <begin position="430"/>
        <end position="449"/>
    </location>
</feature>
<keyword evidence="4 6" id="KW-1133">Transmembrane helix</keyword>
<keyword evidence="2" id="KW-1003">Cell membrane</keyword>
<feature type="transmembrane region" description="Helical" evidence="6">
    <location>
        <begin position="336"/>
        <end position="357"/>
    </location>
</feature>
<sequence>MDLKRFARSFKAMLSARVLHMAASGVLMVVLARFLLTQEEYGLLGAALAVLGVVQLFTDLGLAKAAARYITEYRETDPGQVPHVLRTAVVYRLGTILVVGTLFALLGGYIADLIGQPEIATLLVVGTGYIAVHSVFTFSQVLFQGYNQITNSAVIRAVGSVARLALAATFVLVVGGAVGALVGYIVGYGLGGLLGLALLYRKCYRDVEKAERAEAGLKRRIARYSVPLTATRGANILDKRVDTILVGYFMNPVAVSYYYLSKQIVGFIHSPAASLGFTLSPAYGEHKAEGETDHAAQIYETTLKYILLLYVPAAAGIVIVAEPAIALVFGEKWVEAAPVLQVFAAYVVLQAVSYVTGDTLDFLGRARERAIAKGGGSVANFLLNLVMIPAFGVVGAAAATVVTHAAVLGVTLWVIHAELSLSVGELVRHFVAVAAVTGAMSAAVLAVLAQVAGALAVVVSILAGVAVWAGLSVAGGLLDLRRVRTILT</sequence>
<feature type="transmembrane region" description="Helical" evidence="6">
    <location>
        <begin position="307"/>
        <end position="330"/>
    </location>
</feature>
<dbReference type="PANTHER" id="PTHR30250:SF11">
    <property type="entry name" value="O-ANTIGEN TRANSPORTER-RELATED"/>
    <property type="match status" value="1"/>
</dbReference>
<evidence type="ECO:0000256" key="2">
    <source>
        <dbReference type="ARBA" id="ARBA00022475"/>
    </source>
</evidence>
<feature type="transmembrane region" description="Helical" evidence="6">
    <location>
        <begin position="181"/>
        <end position="200"/>
    </location>
</feature>
<accession>A0A8U0HUP2</accession>
<evidence type="ECO:0000256" key="5">
    <source>
        <dbReference type="ARBA" id="ARBA00023136"/>
    </source>
</evidence>
<evidence type="ECO:0000256" key="1">
    <source>
        <dbReference type="ARBA" id="ARBA00004651"/>
    </source>
</evidence>
<keyword evidence="8" id="KW-1185">Reference proteome</keyword>
<dbReference type="Proteomes" id="UP000830729">
    <property type="component" value="Chromosome"/>
</dbReference>
<evidence type="ECO:0000256" key="4">
    <source>
        <dbReference type="ARBA" id="ARBA00022989"/>
    </source>
</evidence>
<dbReference type="RefSeq" id="WP_248650420.1">
    <property type="nucleotide sequence ID" value="NZ_CP096659.1"/>
</dbReference>
<dbReference type="InterPro" id="IPR050833">
    <property type="entry name" value="Poly_Biosynth_Transport"/>
</dbReference>
<dbReference type="EMBL" id="CP096659">
    <property type="protein sequence ID" value="UPV74374.1"/>
    <property type="molecule type" value="Genomic_DNA"/>
</dbReference>
<dbReference type="GeneID" id="72187093"/>
<feature type="transmembrane region" description="Helical" evidence="6">
    <location>
        <begin position="119"/>
        <end position="142"/>
    </location>
</feature>
<gene>
    <name evidence="7" type="ORF">M0R89_17800</name>
</gene>
<keyword evidence="3 6" id="KW-0812">Transmembrane</keyword>
<dbReference type="GO" id="GO:0005886">
    <property type="term" value="C:plasma membrane"/>
    <property type="evidence" value="ECO:0007669"/>
    <property type="project" value="UniProtKB-SubCell"/>
</dbReference>